<sequence length="412" mass="44922">MLDPTRCGLHAENDRLREIGPLVPVELVGGVRAWAVTRHATLQTVLTDPRVSKDIRHWRAWADGTVPGNWPLTAIVAVKAMTTVDGADHRRLRGLVSQAFTSRRVEALRPRVAQLTNELLDRLAQLPPGPVDLRQEFAYPLPLHVVCEMIGLPEERRDELHTLTNVLLRAVDTPEQTASRTGTLHQLLAEVIELRRRDPGDDLTSALIAARDEDGTRLSEAELFGTVLLMFIAGHETTLNLITNAVRALLGHPDQLALVRGGSRPWGAVVEETLRWDSPVAHFPMRYATEDLEIDGATLHRGDAILASYAAAGRDPAQYGERAGHFDVAAPSPRHLSFGHGAHYCLGAQLARLEAEVALPALFDRFPQLAPAVPLAELEPLTTAVSNSTGTLPVLLGAQRSNGRRAVSGSTR</sequence>
<organism evidence="3 4">
    <name type="scientific">Streptomyces silvisoli</name>
    <dbReference type="NCBI Taxonomy" id="3034235"/>
    <lineage>
        <taxon>Bacteria</taxon>
        <taxon>Bacillati</taxon>
        <taxon>Actinomycetota</taxon>
        <taxon>Actinomycetes</taxon>
        <taxon>Kitasatosporales</taxon>
        <taxon>Streptomycetaceae</taxon>
        <taxon>Streptomyces</taxon>
    </lineage>
</organism>
<evidence type="ECO:0000313" key="3">
    <source>
        <dbReference type="EMBL" id="MDF3290351.1"/>
    </source>
</evidence>
<dbReference type="PANTHER" id="PTHR46696">
    <property type="entry name" value="P450, PUTATIVE (EUROFUNG)-RELATED"/>
    <property type="match status" value="1"/>
</dbReference>
<dbReference type="Proteomes" id="UP001216579">
    <property type="component" value="Unassembled WGS sequence"/>
</dbReference>
<dbReference type="PROSITE" id="PS00086">
    <property type="entry name" value="CYTOCHROME_P450"/>
    <property type="match status" value="1"/>
</dbReference>
<reference evidence="3 4" key="1">
    <citation type="submission" date="2023-03" db="EMBL/GenBank/DDBJ databases">
        <title>Draft genome sequence of Streptomyces sp. RB6PN23 isolated from peat swamp forest in Thailand.</title>
        <authorList>
            <person name="Klaysubun C."/>
            <person name="Duangmal K."/>
        </authorList>
    </citation>
    <scope>NUCLEOTIDE SEQUENCE [LARGE SCALE GENOMIC DNA]</scope>
    <source>
        <strain evidence="3 4">RB6PN23</strain>
    </source>
</reference>
<keyword evidence="2" id="KW-0503">Monooxygenase</keyword>
<dbReference type="EMBL" id="JARJBC010000007">
    <property type="protein sequence ID" value="MDF3290351.1"/>
    <property type="molecule type" value="Genomic_DNA"/>
</dbReference>
<dbReference type="InterPro" id="IPR001128">
    <property type="entry name" value="Cyt_P450"/>
</dbReference>
<keyword evidence="2" id="KW-0479">Metal-binding</keyword>
<proteinExistence type="inferred from homology"/>
<keyword evidence="2" id="KW-0560">Oxidoreductase</keyword>
<accession>A0ABT5ZKX8</accession>
<keyword evidence="2" id="KW-0349">Heme</keyword>
<comment type="caution">
    <text evidence="3">The sequence shown here is derived from an EMBL/GenBank/DDBJ whole genome shotgun (WGS) entry which is preliminary data.</text>
</comment>
<evidence type="ECO:0000313" key="4">
    <source>
        <dbReference type="Proteomes" id="UP001216579"/>
    </source>
</evidence>
<dbReference type="CDD" id="cd11029">
    <property type="entry name" value="CYP107-like"/>
    <property type="match status" value="1"/>
</dbReference>
<evidence type="ECO:0000256" key="2">
    <source>
        <dbReference type="RuleBase" id="RU000461"/>
    </source>
</evidence>
<dbReference type="PANTHER" id="PTHR46696:SF1">
    <property type="entry name" value="CYTOCHROME P450 YJIB-RELATED"/>
    <property type="match status" value="1"/>
</dbReference>
<evidence type="ECO:0000256" key="1">
    <source>
        <dbReference type="ARBA" id="ARBA00010617"/>
    </source>
</evidence>
<name>A0ABT5ZKX8_9ACTN</name>
<dbReference type="PRINTS" id="PR00385">
    <property type="entry name" value="P450"/>
</dbReference>
<keyword evidence="2" id="KW-0408">Iron</keyword>
<keyword evidence="4" id="KW-1185">Reference proteome</keyword>
<protein>
    <submittedName>
        <fullName evidence="3">Cytochrome P450</fullName>
    </submittedName>
</protein>
<dbReference type="Gene3D" id="1.10.630.10">
    <property type="entry name" value="Cytochrome P450"/>
    <property type="match status" value="1"/>
</dbReference>
<dbReference type="RefSeq" id="WP_276093778.1">
    <property type="nucleotide sequence ID" value="NZ_JARJBC010000007.1"/>
</dbReference>
<gene>
    <name evidence="3" type="ORF">P3G67_14075</name>
</gene>
<dbReference type="PRINTS" id="PR00359">
    <property type="entry name" value="BP450"/>
</dbReference>
<comment type="similarity">
    <text evidence="1 2">Belongs to the cytochrome P450 family.</text>
</comment>
<dbReference type="InterPro" id="IPR036396">
    <property type="entry name" value="Cyt_P450_sf"/>
</dbReference>
<dbReference type="Pfam" id="PF00067">
    <property type="entry name" value="p450"/>
    <property type="match status" value="2"/>
</dbReference>
<dbReference type="InterPro" id="IPR002397">
    <property type="entry name" value="Cyt_P450_B"/>
</dbReference>
<dbReference type="InterPro" id="IPR017972">
    <property type="entry name" value="Cyt_P450_CS"/>
</dbReference>
<dbReference type="SUPFAM" id="SSF48264">
    <property type="entry name" value="Cytochrome P450"/>
    <property type="match status" value="1"/>
</dbReference>